<dbReference type="Proteomes" id="UP000053477">
    <property type="component" value="Unassembled WGS sequence"/>
</dbReference>
<reference evidence="1 2" key="1">
    <citation type="submission" date="2015-04" db="EMBL/GenBank/DDBJ databases">
        <title>Complete genome sequence of Schizopora paradoxa KUC8140, a cosmopolitan wood degrader in East Asia.</title>
        <authorList>
            <consortium name="DOE Joint Genome Institute"/>
            <person name="Min B."/>
            <person name="Park H."/>
            <person name="Jang Y."/>
            <person name="Kim J.-J."/>
            <person name="Kim K.H."/>
            <person name="Pangilinan J."/>
            <person name="Lipzen A."/>
            <person name="Riley R."/>
            <person name="Grigoriev I.V."/>
            <person name="Spatafora J.W."/>
            <person name="Choi I.-G."/>
        </authorList>
    </citation>
    <scope>NUCLEOTIDE SEQUENCE [LARGE SCALE GENOMIC DNA]</scope>
    <source>
        <strain evidence="1 2">KUC8140</strain>
    </source>
</reference>
<proteinExistence type="predicted"/>
<protein>
    <submittedName>
        <fullName evidence="1">Uncharacterized protein</fullName>
    </submittedName>
</protein>
<dbReference type="InParanoid" id="A0A0H2RCR3"/>
<name>A0A0H2RCR3_9AGAM</name>
<sequence>MLTSVQVASTMNLSSALIFAFICNECFLQPHPFQIASFQFISSYEEPRSSTTTRGRKSGETKRIHVVNTSVGVRVVVVPIWNLQKIARFEKEICSTFPSFRPLRCMGHI</sequence>
<accession>A0A0H2RCR3</accession>
<organism evidence="1 2">
    <name type="scientific">Schizopora paradoxa</name>
    <dbReference type="NCBI Taxonomy" id="27342"/>
    <lineage>
        <taxon>Eukaryota</taxon>
        <taxon>Fungi</taxon>
        <taxon>Dikarya</taxon>
        <taxon>Basidiomycota</taxon>
        <taxon>Agaricomycotina</taxon>
        <taxon>Agaricomycetes</taxon>
        <taxon>Hymenochaetales</taxon>
        <taxon>Schizoporaceae</taxon>
        <taxon>Schizopora</taxon>
    </lineage>
</organism>
<evidence type="ECO:0000313" key="1">
    <source>
        <dbReference type="EMBL" id="KLO07298.1"/>
    </source>
</evidence>
<gene>
    <name evidence="1" type="ORF">SCHPADRAFT_654906</name>
</gene>
<dbReference type="AlphaFoldDB" id="A0A0H2RCR3"/>
<dbReference type="EMBL" id="KQ086148">
    <property type="protein sequence ID" value="KLO07298.1"/>
    <property type="molecule type" value="Genomic_DNA"/>
</dbReference>
<evidence type="ECO:0000313" key="2">
    <source>
        <dbReference type="Proteomes" id="UP000053477"/>
    </source>
</evidence>
<keyword evidence="2" id="KW-1185">Reference proteome</keyword>